<keyword evidence="2" id="KW-0804">Transcription</keyword>
<dbReference type="PANTHER" id="PTHR46587:SF1">
    <property type="entry name" value="NUCLEAR HORMONE RECEPTOR FAMILY-RELATED"/>
    <property type="match status" value="1"/>
</dbReference>
<evidence type="ECO:0000313" key="6">
    <source>
        <dbReference type="Proteomes" id="UP000230233"/>
    </source>
</evidence>
<dbReference type="Pfam" id="PF00104">
    <property type="entry name" value="Hormone_recep"/>
    <property type="match status" value="1"/>
</dbReference>
<dbReference type="PROSITE" id="PS51843">
    <property type="entry name" value="NR_LBD"/>
    <property type="match status" value="1"/>
</dbReference>
<name>A0A2G5TQK5_9PELO</name>
<dbReference type="STRING" id="1611254.A0A2G5TQK5"/>
<dbReference type="InterPro" id="IPR000536">
    <property type="entry name" value="Nucl_hrmn_rcpt_lig-bd"/>
</dbReference>
<evidence type="ECO:0000256" key="1">
    <source>
        <dbReference type="ARBA" id="ARBA00023015"/>
    </source>
</evidence>
<dbReference type="CDD" id="cd06157">
    <property type="entry name" value="NR_LBD"/>
    <property type="match status" value="1"/>
</dbReference>
<dbReference type="SMART" id="SM00430">
    <property type="entry name" value="HOLI"/>
    <property type="match status" value="1"/>
</dbReference>
<dbReference type="Gene3D" id="1.10.565.10">
    <property type="entry name" value="Retinoid X Receptor"/>
    <property type="match status" value="1"/>
</dbReference>
<reference evidence="6" key="1">
    <citation type="submission" date="2017-10" db="EMBL/GenBank/DDBJ databases">
        <title>Rapid genome shrinkage in a self-fertile nematode reveals novel sperm competition proteins.</title>
        <authorList>
            <person name="Yin D."/>
            <person name="Schwarz E.M."/>
            <person name="Thomas C.G."/>
            <person name="Felde R.L."/>
            <person name="Korf I.F."/>
            <person name="Cutter A.D."/>
            <person name="Schartner C.M."/>
            <person name="Ralston E.J."/>
            <person name="Meyer B.J."/>
            <person name="Haag E.S."/>
        </authorList>
    </citation>
    <scope>NUCLEOTIDE SEQUENCE [LARGE SCALE GENOMIC DNA]</scope>
    <source>
        <strain evidence="6">JU1422</strain>
    </source>
</reference>
<evidence type="ECO:0000256" key="2">
    <source>
        <dbReference type="ARBA" id="ARBA00023163"/>
    </source>
</evidence>
<evidence type="ECO:0000256" key="3">
    <source>
        <dbReference type="ARBA" id="ARBA00023170"/>
    </source>
</evidence>
<keyword evidence="1" id="KW-0805">Transcription regulation</keyword>
<gene>
    <name evidence="5" type="primary">Cnig_chr_V.g20923</name>
    <name evidence="5" type="ORF">B9Z55_020923</name>
</gene>
<accession>A0A2G5TQK5</accession>
<feature type="domain" description="NR LBD" evidence="4">
    <location>
        <begin position="43"/>
        <end position="280"/>
    </location>
</feature>
<comment type="caution">
    <text evidence="5">The sequence shown here is derived from an EMBL/GenBank/DDBJ whole genome shotgun (WGS) entry which is preliminary data.</text>
</comment>
<keyword evidence="6" id="KW-1185">Reference proteome</keyword>
<evidence type="ECO:0000313" key="5">
    <source>
        <dbReference type="EMBL" id="PIC29286.1"/>
    </source>
</evidence>
<dbReference type="InterPro" id="IPR035500">
    <property type="entry name" value="NHR-like_dom_sf"/>
</dbReference>
<dbReference type="SUPFAM" id="SSF48508">
    <property type="entry name" value="Nuclear receptor ligand-binding domain"/>
    <property type="match status" value="1"/>
</dbReference>
<keyword evidence="3" id="KW-0675">Receptor</keyword>
<sequence length="280" mass="31933">MPQFSAIQQRDRLGPRNPKPILPIFSESETWVDVSNPTSGSPSANHFLNHLIHLQQNQRSRHKKLHKNYSNPPIGDKKNHATPADINLTVKLGMKDADEWGKQFEAYRVLNQKEKKSVLSEYGILFLLIDLGFKTSQEADDEGHWLLQNGKTLEVAVSSKNPSVNHFVSELINTISIPFQTLKIDDFECAVLKALLLLNCSFPNCVVLKNVMELQNSLFLQLMEHSTKKFPTRGPERFGEVVLLMSSIRNAMKSFYNQTRVPGLFYHTSFEPFLRNILLS</sequence>
<dbReference type="AlphaFoldDB" id="A0A2G5TQK5"/>
<dbReference type="Proteomes" id="UP000230233">
    <property type="component" value="Chromosome V"/>
</dbReference>
<evidence type="ECO:0000259" key="4">
    <source>
        <dbReference type="PROSITE" id="PS51843"/>
    </source>
</evidence>
<organism evidence="5 6">
    <name type="scientific">Caenorhabditis nigoni</name>
    <dbReference type="NCBI Taxonomy" id="1611254"/>
    <lineage>
        <taxon>Eukaryota</taxon>
        <taxon>Metazoa</taxon>
        <taxon>Ecdysozoa</taxon>
        <taxon>Nematoda</taxon>
        <taxon>Chromadorea</taxon>
        <taxon>Rhabditida</taxon>
        <taxon>Rhabditina</taxon>
        <taxon>Rhabditomorpha</taxon>
        <taxon>Rhabditoidea</taxon>
        <taxon>Rhabditidae</taxon>
        <taxon>Peloderinae</taxon>
        <taxon>Caenorhabditis</taxon>
    </lineage>
</organism>
<dbReference type="EMBL" id="PDUG01000005">
    <property type="protein sequence ID" value="PIC29286.1"/>
    <property type="molecule type" value="Genomic_DNA"/>
</dbReference>
<proteinExistence type="predicted"/>
<protein>
    <recommendedName>
        <fullName evidence="4">NR LBD domain-containing protein</fullName>
    </recommendedName>
</protein>
<dbReference type="OrthoDB" id="5891743at2759"/>
<dbReference type="PANTHER" id="PTHR46587">
    <property type="entry name" value="NUCLEAR HORMONE RECEPTOR FAMILY"/>
    <property type="match status" value="1"/>
</dbReference>